<feature type="region of interest" description="Disordered" evidence="1">
    <location>
        <begin position="444"/>
        <end position="492"/>
    </location>
</feature>
<feature type="region of interest" description="Disordered" evidence="1">
    <location>
        <begin position="350"/>
        <end position="409"/>
    </location>
</feature>
<proteinExistence type="predicted"/>
<evidence type="ECO:0000313" key="2">
    <source>
        <dbReference type="Proteomes" id="UP000504604"/>
    </source>
</evidence>
<feature type="region of interest" description="Disordered" evidence="1">
    <location>
        <begin position="703"/>
        <end position="953"/>
    </location>
</feature>
<feature type="compositionally biased region" description="Basic and acidic residues" evidence="1">
    <location>
        <begin position="705"/>
        <end position="714"/>
    </location>
</feature>
<feature type="compositionally biased region" description="Polar residues" evidence="1">
    <location>
        <begin position="475"/>
        <end position="486"/>
    </location>
</feature>
<feature type="compositionally biased region" description="Polar residues" evidence="1">
    <location>
        <begin position="800"/>
        <end position="814"/>
    </location>
</feature>
<dbReference type="OrthoDB" id="1093005at2759"/>
<feature type="compositionally biased region" description="Basic and acidic residues" evidence="1">
    <location>
        <begin position="464"/>
        <end position="474"/>
    </location>
</feature>
<evidence type="ECO:0000313" key="3">
    <source>
        <dbReference type="RefSeq" id="XP_011086706.1"/>
    </source>
</evidence>
<feature type="compositionally biased region" description="Low complexity" evidence="1">
    <location>
        <begin position="897"/>
        <end position="921"/>
    </location>
</feature>
<keyword evidence="2" id="KW-1185">Reference proteome</keyword>
<feature type="compositionally biased region" description="Polar residues" evidence="1">
    <location>
        <begin position="158"/>
        <end position="171"/>
    </location>
</feature>
<feature type="compositionally biased region" description="Polar residues" evidence="1">
    <location>
        <begin position="938"/>
        <end position="952"/>
    </location>
</feature>
<reference evidence="3" key="1">
    <citation type="submission" date="2025-08" db="UniProtKB">
        <authorList>
            <consortium name="RefSeq"/>
        </authorList>
    </citation>
    <scope>IDENTIFICATION</scope>
</reference>
<feature type="compositionally biased region" description="Basic and acidic residues" evidence="1">
    <location>
        <begin position="592"/>
        <end position="602"/>
    </location>
</feature>
<sequence>MAKRRREPDTDGTGAAAVEYGTVFVDTSLDTHLAMLVSNSDTVSDFKKKLALEHVQCFPKIGEIRIHSMKVKRRANLYHLPDNMIVWSAFHSVKRNWFLSADVSGIPEVGGVDDDCRALTSDANKIPALPMSLQDGVTEKNVVSEITAGVKAEKSLEKTTVSQSNNYSQENYMDPESRAKKKRKTRHTEDACHRPPSMRDSCTLDYEPGKDTSTPQIIACGNPMVDVVKEGKESMLVYEQQGKPTMSEATAEVIGVRNSQPDVGDNTAFEGTSSPATANKSHIQSALNSPNLLGSDKRKEDTLLESIIHESCMNSKQECELGHDVPTEHLGCVSNKVPNVSASLMDAGGAIDDVNSDGTGRKKKKAQKTAAKIQGATDTEHSRKGESLKPSTEARKSGRKKEEKGLSVNHDNEVILASYKKTSDHADPNLMLKEASTLPHLLDTNAVMEPEISSGRKKKKRAKKSADTNQEKSGIEQTDNVVSGSSGLLCASTDHIPEETDKEENILHVKGKNVQVKILDTSTTDAIDKVPTANRNEANFMILTQTKQCLEDVASGKEEVEEKTKHSASNCHADMPAKEKEYHILEFNQVEKNSDNTEDKDNKAKKKRKKRNPTESDIQESLPVKDQKVGVVVSTTKEESIGFVNTALEAGDVASSQVLSCRSQEKLEEMHGGAADHAGDLARTSEHEGEGINFKQYFVPGQYQDKADSTDRVKKGTKSNVETKNGKKVRDNGLPPVSNSTELQNSAVKSLENLESEKKSRVKKTSGMRPGDSAQNSDREDVIPNSITRSLRVSGKRTNDSSPSGMLETTSLQKPNEILAKSSSQKEKNTSLDKSSSKRSEAFHEKRGNKILQSGLSATHKMAMKTPQKKSLFNKSGTIFQDNSGESSGDENDAVHSDASTLSPSDSSSLSSYSVGESDLSQDSTGNGSDDAKGRSTGGKSTSKLDSISASKDMTMDMILKSSKRFKKAKLHLSSQNEFKQQHDSQPMEFVPDSQPT</sequence>
<feature type="region of interest" description="Disordered" evidence="1">
    <location>
        <begin position="258"/>
        <end position="296"/>
    </location>
</feature>
<dbReference type="RefSeq" id="XP_011086706.1">
    <property type="nucleotide sequence ID" value="XM_011088404.2"/>
</dbReference>
<name>A0A6I9TLI5_SESIN</name>
<feature type="compositionally biased region" description="Polar residues" evidence="1">
    <location>
        <begin position="869"/>
        <end position="887"/>
    </location>
</feature>
<feature type="compositionally biased region" description="Polar residues" evidence="1">
    <location>
        <begin position="269"/>
        <end position="292"/>
    </location>
</feature>
<feature type="compositionally biased region" description="Basic and acidic residues" evidence="1">
    <location>
        <begin position="378"/>
        <end position="409"/>
    </location>
</feature>
<feature type="compositionally biased region" description="Low complexity" evidence="1">
    <location>
        <begin position="368"/>
        <end position="377"/>
    </location>
</feature>
<feature type="compositionally biased region" description="Basic and acidic residues" evidence="1">
    <location>
        <begin position="824"/>
        <end position="848"/>
    </location>
</feature>
<feature type="region of interest" description="Disordered" evidence="1">
    <location>
        <begin position="157"/>
        <end position="202"/>
    </location>
</feature>
<dbReference type="Gramene" id="SIN_1026553.t">
    <property type="protein sequence ID" value="SIN_1026553.t"/>
    <property type="gene ID" value="SIN_1026553"/>
</dbReference>
<feature type="compositionally biased region" description="Polar residues" evidence="1">
    <location>
        <begin position="737"/>
        <end position="748"/>
    </location>
</feature>
<organism evidence="2 3">
    <name type="scientific">Sesamum indicum</name>
    <name type="common">Oriental sesame</name>
    <name type="synonym">Sesamum orientale</name>
    <dbReference type="NCBI Taxonomy" id="4182"/>
    <lineage>
        <taxon>Eukaryota</taxon>
        <taxon>Viridiplantae</taxon>
        <taxon>Streptophyta</taxon>
        <taxon>Embryophyta</taxon>
        <taxon>Tracheophyta</taxon>
        <taxon>Spermatophyta</taxon>
        <taxon>Magnoliopsida</taxon>
        <taxon>eudicotyledons</taxon>
        <taxon>Gunneridae</taxon>
        <taxon>Pentapetalae</taxon>
        <taxon>asterids</taxon>
        <taxon>lamiids</taxon>
        <taxon>Lamiales</taxon>
        <taxon>Pedaliaceae</taxon>
        <taxon>Sesamum</taxon>
    </lineage>
</organism>
<dbReference type="InParanoid" id="A0A6I9TLI5"/>
<feature type="region of interest" description="Disordered" evidence="1">
    <location>
        <begin position="588"/>
        <end position="622"/>
    </location>
</feature>
<protein>
    <submittedName>
        <fullName evidence="3">Protein IWS1 homolog A isoform X1</fullName>
    </submittedName>
</protein>
<dbReference type="KEGG" id="sind:105168349"/>
<gene>
    <name evidence="3" type="primary">LOC105168349</name>
</gene>
<evidence type="ECO:0000256" key="1">
    <source>
        <dbReference type="SAM" id="MobiDB-lite"/>
    </source>
</evidence>
<dbReference type="Proteomes" id="UP000504604">
    <property type="component" value="Linkage group LG8"/>
</dbReference>
<dbReference type="AlphaFoldDB" id="A0A6I9TLI5"/>
<accession>A0A6I9TLI5</accession>
<dbReference type="GeneID" id="105168349"/>
<feature type="region of interest" description="Disordered" evidence="1">
    <location>
        <begin position="970"/>
        <end position="997"/>
    </location>
</feature>